<dbReference type="Proteomes" id="UP001321477">
    <property type="component" value="Chromosome"/>
</dbReference>
<gene>
    <name evidence="1" type="ORF">GCM10025870_29750</name>
</gene>
<reference evidence="2" key="1">
    <citation type="journal article" date="2019" name="Int. J. Syst. Evol. Microbiol.">
        <title>The Global Catalogue of Microorganisms (GCM) 10K type strain sequencing project: providing services to taxonomists for standard genome sequencing and annotation.</title>
        <authorList>
            <consortium name="The Broad Institute Genomics Platform"/>
            <consortium name="The Broad Institute Genome Sequencing Center for Infectious Disease"/>
            <person name="Wu L."/>
            <person name="Ma J."/>
        </authorList>
    </citation>
    <scope>NUCLEOTIDE SEQUENCE [LARGE SCALE GENOMIC DNA]</scope>
    <source>
        <strain evidence="2">NBRC 109019</strain>
    </source>
</reference>
<sequence length="80" mass="8666">MHEQNLPNPWKGVPGFWARVNRIVYPIVGPAQVGIGRPEAPYEPPANPACPLCGGLMADHRIERGDANTRTMLHCPGPTA</sequence>
<keyword evidence="2" id="KW-1185">Reference proteome</keyword>
<evidence type="ECO:0000313" key="2">
    <source>
        <dbReference type="Proteomes" id="UP001321477"/>
    </source>
</evidence>
<protein>
    <submittedName>
        <fullName evidence="1">Uncharacterized protein</fullName>
    </submittedName>
</protein>
<evidence type="ECO:0000313" key="1">
    <source>
        <dbReference type="EMBL" id="BDZ55902.1"/>
    </source>
</evidence>
<dbReference type="RefSeq" id="WP_234659414.1">
    <property type="nucleotide sequence ID" value="NZ_AP027734.1"/>
</dbReference>
<organism evidence="1 2">
    <name type="scientific">Agromyces marinus</name>
    <dbReference type="NCBI Taxonomy" id="1389020"/>
    <lineage>
        <taxon>Bacteria</taxon>
        <taxon>Bacillati</taxon>
        <taxon>Actinomycetota</taxon>
        <taxon>Actinomycetes</taxon>
        <taxon>Micrococcales</taxon>
        <taxon>Microbacteriaceae</taxon>
        <taxon>Agromyces</taxon>
    </lineage>
</organism>
<accession>A0ABM8H515</accession>
<name>A0ABM8H515_9MICO</name>
<dbReference type="EMBL" id="AP027734">
    <property type="protein sequence ID" value="BDZ55902.1"/>
    <property type="molecule type" value="Genomic_DNA"/>
</dbReference>
<proteinExistence type="predicted"/>